<feature type="transmembrane region" description="Helical" evidence="2">
    <location>
        <begin position="65"/>
        <end position="85"/>
    </location>
</feature>
<dbReference type="Pfam" id="PF00561">
    <property type="entry name" value="Abhydrolase_1"/>
    <property type="match status" value="1"/>
</dbReference>
<name>A0A4Q5MVX6_9MICO</name>
<evidence type="ECO:0000313" key="4">
    <source>
        <dbReference type="EMBL" id="RYV49669.1"/>
    </source>
</evidence>
<dbReference type="SUPFAM" id="SSF53474">
    <property type="entry name" value="alpha/beta-Hydrolases"/>
    <property type="match status" value="1"/>
</dbReference>
<accession>A0A4Q5MVX6</accession>
<keyword evidence="5" id="KW-1185">Reference proteome</keyword>
<dbReference type="InterPro" id="IPR050471">
    <property type="entry name" value="AB_hydrolase"/>
</dbReference>
<dbReference type="InterPro" id="IPR029058">
    <property type="entry name" value="AB_hydrolase_fold"/>
</dbReference>
<feature type="transmembrane region" description="Helical" evidence="2">
    <location>
        <begin position="39"/>
        <end position="59"/>
    </location>
</feature>
<keyword evidence="2" id="KW-1133">Transmembrane helix</keyword>
<dbReference type="PANTHER" id="PTHR43433">
    <property type="entry name" value="HYDROLASE, ALPHA/BETA FOLD FAMILY PROTEIN"/>
    <property type="match status" value="1"/>
</dbReference>
<dbReference type="OrthoDB" id="7185741at2"/>
<dbReference type="PANTHER" id="PTHR43433:SF5">
    <property type="entry name" value="AB HYDROLASE-1 DOMAIN-CONTAINING PROTEIN"/>
    <property type="match status" value="1"/>
</dbReference>
<feature type="compositionally biased region" description="Low complexity" evidence="1">
    <location>
        <begin position="1"/>
        <end position="12"/>
    </location>
</feature>
<keyword evidence="2" id="KW-0812">Transmembrane</keyword>
<feature type="transmembrane region" description="Helical" evidence="2">
    <location>
        <begin position="153"/>
        <end position="172"/>
    </location>
</feature>
<dbReference type="Gene3D" id="3.40.50.1820">
    <property type="entry name" value="alpha/beta hydrolase"/>
    <property type="match status" value="1"/>
</dbReference>
<dbReference type="InterPro" id="IPR000073">
    <property type="entry name" value="AB_hydrolase_1"/>
</dbReference>
<evidence type="ECO:0000259" key="3">
    <source>
        <dbReference type="Pfam" id="PF00561"/>
    </source>
</evidence>
<feature type="transmembrane region" description="Helical" evidence="2">
    <location>
        <begin position="97"/>
        <end position="115"/>
    </location>
</feature>
<organism evidence="4 5">
    <name type="scientific">Pengzhenrongella frigida</name>
    <dbReference type="NCBI Taxonomy" id="1259133"/>
    <lineage>
        <taxon>Bacteria</taxon>
        <taxon>Bacillati</taxon>
        <taxon>Actinomycetota</taxon>
        <taxon>Actinomycetes</taxon>
        <taxon>Micrococcales</taxon>
        <taxon>Pengzhenrongella</taxon>
    </lineage>
</organism>
<dbReference type="GO" id="GO:0016787">
    <property type="term" value="F:hydrolase activity"/>
    <property type="evidence" value="ECO:0007669"/>
    <property type="project" value="UniProtKB-KW"/>
</dbReference>
<dbReference type="Proteomes" id="UP000293764">
    <property type="component" value="Unassembled WGS sequence"/>
</dbReference>
<evidence type="ECO:0000256" key="1">
    <source>
        <dbReference type="SAM" id="MobiDB-lite"/>
    </source>
</evidence>
<sequence length="470" mass="48020">MNTPTTTLPAGGTLPGGGTQTPREGRPARPADRGHLGRITVLSLGIGLVTALILTFVAFPGAAEPVVTGAGLVGFACGWALLAILSTRLTATPQRWAWVPATVMGTTGVALILVAPDDGALTAAGWVWAPAMLTLAVWSAVHAIRSLDTRARSWVVLPALTLLALVAVGGGYQTLRVTLDSAAYSMPGRSVDIGEYALHLDCTGTGTGSPTVVLESGLGGTSTLWSRITAEISSTTRVCAYDHAGQGWSGSADSPRDAAAVAADLHALLDQAGEAGPFVVVGHSVGGLYAMTFAAEHPAEVAGMVLLDTTSPYGIDASLAGRSGGGTGPMMFLPSLARMGLAQLMPTSVWSSLPAPAAGEYRASVATARGATNSVDEVSEYPAVFAQAQALTTLGRRPLVVLTLADKERTDAAGYAAQERFAELSTNSSLRTGDTTHVGLLDDQHGATLSVRAITDAVESVRTGTAVPRS</sequence>
<protein>
    <submittedName>
        <fullName evidence="4">Alpha/beta hydrolase</fullName>
    </submittedName>
</protein>
<dbReference type="PRINTS" id="PR00111">
    <property type="entry name" value="ABHYDROLASE"/>
</dbReference>
<feature type="domain" description="AB hydrolase-1" evidence="3">
    <location>
        <begin position="210"/>
        <end position="311"/>
    </location>
</feature>
<comment type="caution">
    <text evidence="4">The sequence shown here is derived from an EMBL/GenBank/DDBJ whole genome shotgun (WGS) entry which is preliminary data.</text>
</comment>
<dbReference type="RefSeq" id="WP_130103980.1">
    <property type="nucleotide sequence ID" value="NZ_SDWW01000058.1"/>
</dbReference>
<gene>
    <name evidence="4" type="ORF">EUA98_17475</name>
</gene>
<evidence type="ECO:0000313" key="5">
    <source>
        <dbReference type="Proteomes" id="UP000293764"/>
    </source>
</evidence>
<feature type="transmembrane region" description="Helical" evidence="2">
    <location>
        <begin position="121"/>
        <end position="141"/>
    </location>
</feature>
<evidence type="ECO:0000256" key="2">
    <source>
        <dbReference type="SAM" id="Phobius"/>
    </source>
</evidence>
<keyword evidence="4" id="KW-0378">Hydrolase</keyword>
<reference evidence="4 5" key="1">
    <citation type="submission" date="2019-01" db="EMBL/GenBank/DDBJ databases">
        <title>Novel species of Cellulomonas.</title>
        <authorList>
            <person name="Liu Q."/>
            <person name="Xin Y.-H."/>
        </authorList>
    </citation>
    <scope>NUCLEOTIDE SEQUENCE [LARGE SCALE GENOMIC DNA]</scope>
    <source>
        <strain evidence="4 5">HLT2-17</strain>
    </source>
</reference>
<dbReference type="AlphaFoldDB" id="A0A4Q5MVX6"/>
<feature type="compositionally biased region" description="Basic and acidic residues" evidence="1">
    <location>
        <begin position="23"/>
        <end position="33"/>
    </location>
</feature>
<keyword evidence="2" id="KW-0472">Membrane</keyword>
<proteinExistence type="predicted"/>
<dbReference type="EMBL" id="SDWW01000058">
    <property type="protein sequence ID" value="RYV49669.1"/>
    <property type="molecule type" value="Genomic_DNA"/>
</dbReference>
<feature type="region of interest" description="Disordered" evidence="1">
    <location>
        <begin position="1"/>
        <end position="33"/>
    </location>
</feature>